<dbReference type="Gene3D" id="1.10.3720.10">
    <property type="entry name" value="MetI-like"/>
    <property type="match status" value="1"/>
</dbReference>
<reference evidence="9 10" key="1">
    <citation type="submission" date="2020-07" db="EMBL/GenBank/DDBJ databases">
        <title>Sequencing the genomes of 1000 actinobacteria strains.</title>
        <authorList>
            <person name="Klenk H.-P."/>
        </authorList>
    </citation>
    <scope>NUCLEOTIDE SEQUENCE [LARGE SCALE GENOMIC DNA]</scope>
    <source>
        <strain evidence="9 10">DSM 23871</strain>
    </source>
</reference>
<keyword evidence="3" id="KW-1003">Cell membrane</keyword>
<dbReference type="SUPFAM" id="SSF161098">
    <property type="entry name" value="MetI-like"/>
    <property type="match status" value="1"/>
</dbReference>
<feature type="transmembrane region" description="Helical" evidence="7">
    <location>
        <begin position="259"/>
        <end position="280"/>
    </location>
</feature>
<evidence type="ECO:0000256" key="4">
    <source>
        <dbReference type="ARBA" id="ARBA00022692"/>
    </source>
</evidence>
<feature type="transmembrane region" description="Helical" evidence="7">
    <location>
        <begin position="96"/>
        <end position="119"/>
    </location>
</feature>
<evidence type="ECO:0000256" key="3">
    <source>
        <dbReference type="ARBA" id="ARBA00022475"/>
    </source>
</evidence>
<protein>
    <submittedName>
        <fullName evidence="9">Peptide/nickel transport system permease protein</fullName>
    </submittedName>
</protein>
<sequence length="294" mass="30320">MTALGTPPASTAPAAAVRPTLAARLGRTPWGLVAAVAFAVLLLVAVIAPQALTTHLPTAIDYQAALQPPSLVHPFGTDESGRDLYTRVVWGARDSLTIGLGAAAVGVGLALVLGTLAALGVNPVAVVIDRFVEILFAFPALLLALLLIAIAGPSAATQVFAVGIGTAPGYARMIRGQILGARESGYVEAATALGHSRWRILRAHILPNALRPLVAVFALSIGQSIVWASSLSFLGLGVAPPASEWGALLDAGRQYLTTAWWLVVIPGLVIVAVALAATTIGRHIQARLEKGERS</sequence>
<gene>
    <name evidence="9" type="ORF">BJ963_002573</name>
</gene>
<keyword evidence="10" id="KW-1185">Reference proteome</keyword>
<dbReference type="GO" id="GO:0055085">
    <property type="term" value="P:transmembrane transport"/>
    <property type="evidence" value="ECO:0007669"/>
    <property type="project" value="InterPro"/>
</dbReference>
<evidence type="ECO:0000256" key="6">
    <source>
        <dbReference type="ARBA" id="ARBA00023136"/>
    </source>
</evidence>
<name>A0A852T319_9MICO</name>
<evidence type="ECO:0000313" key="9">
    <source>
        <dbReference type="EMBL" id="NYD75054.1"/>
    </source>
</evidence>
<dbReference type="PANTHER" id="PTHR43386">
    <property type="entry name" value="OLIGOPEPTIDE TRANSPORT SYSTEM PERMEASE PROTEIN APPC"/>
    <property type="match status" value="1"/>
</dbReference>
<evidence type="ECO:0000256" key="2">
    <source>
        <dbReference type="ARBA" id="ARBA00022448"/>
    </source>
</evidence>
<evidence type="ECO:0000313" key="10">
    <source>
        <dbReference type="Proteomes" id="UP000589620"/>
    </source>
</evidence>
<evidence type="ECO:0000259" key="8">
    <source>
        <dbReference type="PROSITE" id="PS50928"/>
    </source>
</evidence>
<proteinExistence type="inferred from homology"/>
<dbReference type="Pfam" id="PF00528">
    <property type="entry name" value="BPD_transp_1"/>
    <property type="match status" value="1"/>
</dbReference>
<feature type="transmembrane region" description="Helical" evidence="7">
    <location>
        <begin position="213"/>
        <end position="239"/>
    </location>
</feature>
<accession>A0A852T319</accession>
<feature type="transmembrane region" description="Helical" evidence="7">
    <location>
        <begin position="30"/>
        <end position="52"/>
    </location>
</feature>
<dbReference type="InterPro" id="IPR050366">
    <property type="entry name" value="BP-dependent_transpt_permease"/>
</dbReference>
<evidence type="ECO:0000256" key="5">
    <source>
        <dbReference type="ARBA" id="ARBA00022989"/>
    </source>
</evidence>
<comment type="similarity">
    <text evidence="7">Belongs to the binding-protein-dependent transport system permease family.</text>
</comment>
<keyword evidence="5 7" id="KW-1133">Transmembrane helix</keyword>
<keyword evidence="6 7" id="KW-0472">Membrane</keyword>
<feature type="transmembrane region" description="Helical" evidence="7">
    <location>
        <begin position="131"/>
        <end position="150"/>
    </location>
</feature>
<dbReference type="InterPro" id="IPR035906">
    <property type="entry name" value="MetI-like_sf"/>
</dbReference>
<comment type="caution">
    <text evidence="9">The sequence shown here is derived from an EMBL/GenBank/DDBJ whole genome shotgun (WGS) entry which is preliminary data.</text>
</comment>
<dbReference type="GO" id="GO:0005886">
    <property type="term" value="C:plasma membrane"/>
    <property type="evidence" value="ECO:0007669"/>
    <property type="project" value="UniProtKB-SubCell"/>
</dbReference>
<dbReference type="PANTHER" id="PTHR43386:SF25">
    <property type="entry name" value="PEPTIDE ABC TRANSPORTER PERMEASE PROTEIN"/>
    <property type="match status" value="1"/>
</dbReference>
<keyword evidence="2 7" id="KW-0813">Transport</keyword>
<dbReference type="Proteomes" id="UP000589620">
    <property type="component" value="Unassembled WGS sequence"/>
</dbReference>
<evidence type="ECO:0000256" key="7">
    <source>
        <dbReference type="RuleBase" id="RU363032"/>
    </source>
</evidence>
<dbReference type="EMBL" id="JACCBJ010000001">
    <property type="protein sequence ID" value="NYD75054.1"/>
    <property type="molecule type" value="Genomic_DNA"/>
</dbReference>
<feature type="domain" description="ABC transmembrane type-1" evidence="8">
    <location>
        <begin position="92"/>
        <end position="281"/>
    </location>
</feature>
<organism evidence="9 10">
    <name type="scientific">Leifsonia soli</name>
    <dbReference type="NCBI Taxonomy" id="582665"/>
    <lineage>
        <taxon>Bacteria</taxon>
        <taxon>Bacillati</taxon>
        <taxon>Actinomycetota</taxon>
        <taxon>Actinomycetes</taxon>
        <taxon>Micrococcales</taxon>
        <taxon>Microbacteriaceae</taxon>
        <taxon>Leifsonia</taxon>
    </lineage>
</organism>
<keyword evidence="4 7" id="KW-0812">Transmembrane</keyword>
<evidence type="ECO:0000256" key="1">
    <source>
        <dbReference type="ARBA" id="ARBA00004651"/>
    </source>
</evidence>
<dbReference type="InterPro" id="IPR000515">
    <property type="entry name" value="MetI-like"/>
</dbReference>
<dbReference type="PROSITE" id="PS50928">
    <property type="entry name" value="ABC_TM1"/>
    <property type="match status" value="1"/>
</dbReference>
<dbReference type="AlphaFoldDB" id="A0A852T319"/>
<comment type="subcellular location">
    <subcellularLocation>
        <location evidence="1 7">Cell membrane</location>
        <topology evidence="1 7">Multi-pass membrane protein</topology>
    </subcellularLocation>
</comment>
<dbReference type="RefSeq" id="WP_179457095.1">
    <property type="nucleotide sequence ID" value="NZ_BAAAPX010000001.1"/>
</dbReference>
<dbReference type="CDD" id="cd06261">
    <property type="entry name" value="TM_PBP2"/>
    <property type="match status" value="1"/>
</dbReference>